<dbReference type="InterPro" id="IPR052202">
    <property type="entry name" value="Yeast_MetPath_Reg"/>
</dbReference>
<accession>A0A9X0BZ90</accession>
<reference evidence="9" key="1">
    <citation type="submission" date="2022-12" db="EMBL/GenBank/DDBJ databases">
        <authorList>
            <person name="Petersen C."/>
        </authorList>
    </citation>
    <scope>NUCLEOTIDE SEQUENCE</scope>
    <source>
        <strain evidence="9">IBT 30728</strain>
    </source>
</reference>
<evidence type="ECO:0000256" key="2">
    <source>
        <dbReference type="ARBA" id="ARBA00022723"/>
    </source>
</evidence>
<dbReference type="GO" id="GO:0008270">
    <property type="term" value="F:zinc ion binding"/>
    <property type="evidence" value="ECO:0007669"/>
    <property type="project" value="InterPro"/>
</dbReference>
<dbReference type="GeneID" id="81622683"/>
<evidence type="ECO:0000256" key="4">
    <source>
        <dbReference type="ARBA" id="ARBA00023015"/>
    </source>
</evidence>
<dbReference type="InterPro" id="IPR036864">
    <property type="entry name" value="Zn2-C6_fun-type_DNA-bd_sf"/>
</dbReference>
<keyword evidence="4" id="KW-0805">Transcription regulation</keyword>
<keyword evidence="2" id="KW-0479">Metal-binding</keyword>
<dbReference type="PROSITE" id="PS50048">
    <property type="entry name" value="ZN2_CY6_FUNGAL_2"/>
    <property type="match status" value="1"/>
</dbReference>
<sequence length="633" mass="71342">MTMSPTLKQRQVACARCFRLKRKCDHVKPECGECRRKGAECLPAKSRKSGENVTIPVAYLKDLEKQVVELAHRLSAVSQTSGFCDLNVQTEPIESDGEALAAVSPDNSSFHTSALNRSISPLLCSGTNMPYAEDQLSSSVLSSYPLGQSSHFLKTAVGGFLCHDGLKPSNLGLDSVWLRDLYANLFFAISNWEWPILDEVIWKEWCSEQGASGQEWQSFFLHMVYAIGASLCCTMHKDSTHLERSEELFKNAKTKYHLVMSQPSMTLHVQASLLLVVYALHSPSSEEISFIITSILPFCTNTMARARTTERNERGEHRGSRFGSTTSESLFISCYMLNEIISSGWCRPELASHQIAENDLCALGDIIQHADNADPARNHLFRLRKIQNKIRKLSEQSRWQIFEEKNILSSSLKSALFIWKQDIPHYGTPSISGGFRHPDWMRNLYDYSILLLMEERENFFNLEGTGDIFAAVVEVCVQFRRLQGQGHVMCFTWSALVFQFRTAITLLYLIWAAPPVIQIMSGPVHHSSEAMDACSTTLACFASRWKDAIPYYELFQVLRHGVFPEDAAASSVVSSVQVGFTEVKAYLDLLVNRHLHRAVQAMIEDIMISKFGQVEEFMPRGMAVFQNSVEIPN</sequence>
<evidence type="ECO:0000313" key="9">
    <source>
        <dbReference type="EMBL" id="KAJ5491264.1"/>
    </source>
</evidence>
<dbReference type="Gene3D" id="4.10.240.10">
    <property type="entry name" value="Zn(2)-C6 fungal-type DNA-binding domain"/>
    <property type="match status" value="1"/>
</dbReference>
<dbReference type="Proteomes" id="UP001148312">
    <property type="component" value="Unassembled WGS sequence"/>
</dbReference>
<dbReference type="GO" id="GO:0005634">
    <property type="term" value="C:nucleus"/>
    <property type="evidence" value="ECO:0007669"/>
    <property type="project" value="UniProtKB-SubCell"/>
</dbReference>
<evidence type="ECO:0000256" key="7">
    <source>
        <dbReference type="ARBA" id="ARBA00023242"/>
    </source>
</evidence>
<feature type="domain" description="Zn(2)-C6 fungal-type" evidence="8">
    <location>
        <begin position="13"/>
        <end position="41"/>
    </location>
</feature>
<dbReference type="SUPFAM" id="SSF57701">
    <property type="entry name" value="Zn2/Cys6 DNA-binding domain"/>
    <property type="match status" value="1"/>
</dbReference>
<evidence type="ECO:0000256" key="6">
    <source>
        <dbReference type="ARBA" id="ARBA00023163"/>
    </source>
</evidence>
<dbReference type="AlphaFoldDB" id="A0A9X0BZ90"/>
<evidence type="ECO:0000313" key="10">
    <source>
        <dbReference type="Proteomes" id="UP001148312"/>
    </source>
</evidence>
<name>A0A9X0BZ90_9EURO</name>
<keyword evidence="10" id="KW-1185">Reference proteome</keyword>
<organism evidence="9 10">
    <name type="scientific">Penicillium diatomitis</name>
    <dbReference type="NCBI Taxonomy" id="2819901"/>
    <lineage>
        <taxon>Eukaryota</taxon>
        <taxon>Fungi</taxon>
        <taxon>Dikarya</taxon>
        <taxon>Ascomycota</taxon>
        <taxon>Pezizomycotina</taxon>
        <taxon>Eurotiomycetes</taxon>
        <taxon>Eurotiomycetidae</taxon>
        <taxon>Eurotiales</taxon>
        <taxon>Aspergillaceae</taxon>
        <taxon>Penicillium</taxon>
    </lineage>
</organism>
<keyword evidence="7" id="KW-0539">Nucleus</keyword>
<evidence type="ECO:0000256" key="5">
    <source>
        <dbReference type="ARBA" id="ARBA00023125"/>
    </source>
</evidence>
<gene>
    <name evidence="9" type="ORF">N7539_002831</name>
</gene>
<dbReference type="CDD" id="cd12148">
    <property type="entry name" value="fungal_TF_MHR"/>
    <property type="match status" value="1"/>
</dbReference>
<evidence type="ECO:0000259" key="8">
    <source>
        <dbReference type="PROSITE" id="PS50048"/>
    </source>
</evidence>
<keyword evidence="6" id="KW-0804">Transcription</keyword>
<keyword evidence="3" id="KW-0862">Zinc</keyword>
<comment type="caution">
    <text evidence="9">The sequence shown here is derived from an EMBL/GenBank/DDBJ whole genome shotgun (WGS) entry which is preliminary data.</text>
</comment>
<dbReference type="GO" id="GO:0045944">
    <property type="term" value="P:positive regulation of transcription by RNA polymerase II"/>
    <property type="evidence" value="ECO:0007669"/>
    <property type="project" value="TreeGrafter"/>
</dbReference>
<dbReference type="PANTHER" id="PTHR47782:SF14">
    <property type="entry name" value="ZN(II)2CYS6 TRANSCRIPTION FACTOR (EUROFUNG)"/>
    <property type="match status" value="1"/>
</dbReference>
<protein>
    <recommendedName>
        <fullName evidence="8">Zn(2)-C6 fungal-type domain-containing protein</fullName>
    </recommendedName>
</protein>
<dbReference type="InterPro" id="IPR001138">
    <property type="entry name" value="Zn2Cys6_DnaBD"/>
</dbReference>
<reference evidence="9" key="2">
    <citation type="journal article" date="2023" name="IMA Fungus">
        <title>Comparative genomic study of the Penicillium genus elucidates a diverse pangenome and 15 lateral gene transfer events.</title>
        <authorList>
            <person name="Petersen C."/>
            <person name="Sorensen T."/>
            <person name="Nielsen M.R."/>
            <person name="Sondergaard T.E."/>
            <person name="Sorensen J.L."/>
            <person name="Fitzpatrick D.A."/>
            <person name="Frisvad J.C."/>
            <person name="Nielsen K.L."/>
        </authorList>
    </citation>
    <scope>NUCLEOTIDE SEQUENCE</scope>
    <source>
        <strain evidence="9">IBT 30728</strain>
    </source>
</reference>
<evidence type="ECO:0000256" key="3">
    <source>
        <dbReference type="ARBA" id="ARBA00022833"/>
    </source>
</evidence>
<dbReference type="Pfam" id="PF00172">
    <property type="entry name" value="Zn_clus"/>
    <property type="match status" value="1"/>
</dbReference>
<comment type="subcellular location">
    <subcellularLocation>
        <location evidence="1">Nucleus</location>
    </subcellularLocation>
</comment>
<evidence type="ECO:0000256" key="1">
    <source>
        <dbReference type="ARBA" id="ARBA00004123"/>
    </source>
</evidence>
<dbReference type="PANTHER" id="PTHR47782">
    <property type="entry name" value="ZN(II)2CYS6 TRANSCRIPTION FACTOR (EUROFUNG)-RELATED"/>
    <property type="match status" value="1"/>
</dbReference>
<dbReference type="GO" id="GO:0000981">
    <property type="term" value="F:DNA-binding transcription factor activity, RNA polymerase II-specific"/>
    <property type="evidence" value="ECO:0007669"/>
    <property type="project" value="InterPro"/>
</dbReference>
<dbReference type="RefSeq" id="XP_056792393.1">
    <property type="nucleotide sequence ID" value="XM_056932434.1"/>
</dbReference>
<proteinExistence type="predicted"/>
<keyword evidence="5" id="KW-0238">DNA-binding</keyword>
<dbReference type="SMART" id="SM00066">
    <property type="entry name" value="GAL4"/>
    <property type="match status" value="1"/>
</dbReference>
<dbReference type="EMBL" id="JAPWDQ010000003">
    <property type="protein sequence ID" value="KAJ5491264.1"/>
    <property type="molecule type" value="Genomic_DNA"/>
</dbReference>
<dbReference type="GO" id="GO:0043565">
    <property type="term" value="F:sequence-specific DNA binding"/>
    <property type="evidence" value="ECO:0007669"/>
    <property type="project" value="TreeGrafter"/>
</dbReference>